<dbReference type="EMBL" id="CM031837">
    <property type="protein sequence ID" value="KAG6679687.1"/>
    <property type="molecule type" value="Genomic_DNA"/>
</dbReference>
<proteinExistence type="inferred from homology"/>
<evidence type="ECO:0000313" key="9">
    <source>
        <dbReference type="EMBL" id="KAG6679685.1"/>
    </source>
</evidence>
<comment type="subcellular location">
    <subcellularLocation>
        <location evidence="1">Membrane</location>
        <topology evidence="1">Multi-pass membrane protein</topology>
    </subcellularLocation>
</comment>
<dbReference type="PANTHER" id="PTHR42893">
    <property type="entry name" value="PROTEIN DETOXIFICATION 44, CHLOROPLASTIC-RELATED"/>
    <property type="match status" value="1"/>
</dbReference>
<keyword evidence="5 6" id="KW-0472">Membrane</keyword>
<feature type="region of interest" description="Disordered" evidence="7">
    <location>
        <begin position="227"/>
        <end position="249"/>
    </location>
</feature>
<feature type="transmembrane region" description="Helical" evidence="6">
    <location>
        <begin position="483"/>
        <end position="504"/>
    </location>
</feature>
<evidence type="ECO:0000256" key="4">
    <source>
        <dbReference type="ARBA" id="ARBA00022989"/>
    </source>
</evidence>
<dbReference type="EMBL" id="CM031821">
    <property type="protein sequence ID" value="KAG6630255.1"/>
    <property type="molecule type" value="Genomic_DNA"/>
</dbReference>
<organism evidence="8 10">
    <name type="scientific">Carya illinoinensis</name>
    <name type="common">Pecan</name>
    <dbReference type="NCBI Taxonomy" id="32201"/>
    <lineage>
        <taxon>Eukaryota</taxon>
        <taxon>Viridiplantae</taxon>
        <taxon>Streptophyta</taxon>
        <taxon>Embryophyta</taxon>
        <taxon>Tracheophyta</taxon>
        <taxon>Spermatophyta</taxon>
        <taxon>Magnoliopsida</taxon>
        <taxon>eudicotyledons</taxon>
        <taxon>Gunneridae</taxon>
        <taxon>Pentapetalae</taxon>
        <taxon>rosids</taxon>
        <taxon>fabids</taxon>
        <taxon>Fagales</taxon>
        <taxon>Juglandaceae</taxon>
        <taxon>Carya</taxon>
    </lineage>
</organism>
<dbReference type="EMBL" id="CM031821">
    <property type="protein sequence ID" value="KAG6630256.1"/>
    <property type="molecule type" value="Genomic_DNA"/>
</dbReference>
<dbReference type="GO" id="GO:0015297">
    <property type="term" value="F:antiporter activity"/>
    <property type="evidence" value="ECO:0007669"/>
    <property type="project" value="InterPro"/>
</dbReference>
<evidence type="ECO:0000256" key="6">
    <source>
        <dbReference type="RuleBase" id="RU004914"/>
    </source>
</evidence>
<evidence type="ECO:0000256" key="2">
    <source>
        <dbReference type="ARBA" id="ARBA00010199"/>
    </source>
</evidence>
<dbReference type="Proteomes" id="UP000811246">
    <property type="component" value="Chromosome 13"/>
</dbReference>
<dbReference type="InterPro" id="IPR044644">
    <property type="entry name" value="DinF-like"/>
</dbReference>
<accession>A0A8T1NEN3</accession>
<feature type="transmembrane region" description="Helical" evidence="6">
    <location>
        <begin position="546"/>
        <end position="566"/>
    </location>
</feature>
<dbReference type="AlphaFoldDB" id="A0A8T1NEN3"/>
<reference evidence="8" key="1">
    <citation type="submission" date="2020-12" db="EMBL/GenBank/DDBJ databases">
        <title>WGS assembly of Carya illinoinensis cv. Pawnee.</title>
        <authorList>
            <person name="Platts A."/>
            <person name="Shu S."/>
            <person name="Wright S."/>
            <person name="Barry K."/>
            <person name="Edger P."/>
            <person name="Pires J.C."/>
            <person name="Schmutz J."/>
        </authorList>
    </citation>
    <scope>NUCLEOTIDE SEQUENCE</scope>
    <source>
        <tissue evidence="8">Leaf</tissue>
    </source>
</reference>
<evidence type="ECO:0000256" key="7">
    <source>
        <dbReference type="SAM" id="MobiDB-lite"/>
    </source>
</evidence>
<comment type="caution">
    <text evidence="8">The sequence shown here is derived from an EMBL/GenBank/DDBJ whole genome shotgun (WGS) entry which is preliminary data.</text>
</comment>
<dbReference type="Pfam" id="PF01554">
    <property type="entry name" value="MatE"/>
    <property type="match status" value="2"/>
</dbReference>
<dbReference type="InterPro" id="IPR002528">
    <property type="entry name" value="MATE_fam"/>
</dbReference>
<feature type="transmembrane region" description="Helical" evidence="6">
    <location>
        <begin position="438"/>
        <end position="463"/>
    </location>
</feature>
<feature type="transmembrane region" description="Helical" evidence="6">
    <location>
        <begin position="254"/>
        <end position="279"/>
    </location>
</feature>
<dbReference type="EMBL" id="CM031837">
    <property type="protein sequence ID" value="KAG6679686.1"/>
    <property type="molecule type" value="Genomic_DNA"/>
</dbReference>
<evidence type="ECO:0000313" key="10">
    <source>
        <dbReference type="Proteomes" id="UP000811609"/>
    </source>
</evidence>
<evidence type="ECO:0000256" key="5">
    <source>
        <dbReference type="ARBA" id="ARBA00023136"/>
    </source>
</evidence>
<gene>
    <name evidence="8" type="ORF">CIPAW_13G004900</name>
    <name evidence="9" type="ORF">I3842_13G004600</name>
</gene>
<comment type="similarity">
    <text evidence="2 6">Belongs to the multi antimicrobial extrusion (MATE) (TC 2.A.66.1) family.</text>
</comment>
<dbReference type="GO" id="GO:0042910">
    <property type="term" value="F:xenobiotic transmembrane transporter activity"/>
    <property type="evidence" value="ECO:0007669"/>
    <property type="project" value="InterPro"/>
</dbReference>
<dbReference type="CDD" id="cd13136">
    <property type="entry name" value="MATE_DinF_like"/>
    <property type="match status" value="1"/>
</dbReference>
<protein>
    <recommendedName>
        <fullName evidence="6">Protein DETOXIFICATION</fullName>
    </recommendedName>
    <alternativeName>
        <fullName evidence="6">Multidrug and toxic compound extrusion protein</fullName>
    </alternativeName>
</protein>
<feature type="transmembrane region" description="Helical" evidence="6">
    <location>
        <begin position="572"/>
        <end position="591"/>
    </location>
</feature>
<feature type="compositionally biased region" description="Basic and acidic residues" evidence="7">
    <location>
        <begin position="144"/>
        <end position="190"/>
    </location>
</feature>
<keyword evidence="4 6" id="KW-1133">Transmembrane helix</keyword>
<name>A0A8T1NEN3_CARIL</name>
<dbReference type="NCBIfam" id="TIGR00797">
    <property type="entry name" value="matE"/>
    <property type="match status" value="1"/>
</dbReference>
<dbReference type="EMBL" id="CM031837">
    <property type="protein sequence ID" value="KAG6679685.1"/>
    <property type="molecule type" value="Genomic_DNA"/>
</dbReference>
<evidence type="ECO:0000256" key="3">
    <source>
        <dbReference type="ARBA" id="ARBA00022692"/>
    </source>
</evidence>
<keyword evidence="10" id="KW-1185">Reference proteome</keyword>
<reference evidence="9" key="2">
    <citation type="submission" date="2021-01" db="EMBL/GenBank/DDBJ databases">
        <authorList>
            <person name="Lovell J.T."/>
            <person name="Bentley N."/>
            <person name="Bhattarai G."/>
            <person name="Jenkins J.W."/>
            <person name="Sreedasyam A."/>
            <person name="Alarcon Y."/>
            <person name="Bock C."/>
            <person name="Boston L."/>
            <person name="Carlson J."/>
            <person name="Cervantes K."/>
            <person name="Clermont K."/>
            <person name="Krom N."/>
            <person name="Kubenka K."/>
            <person name="Mamidi S."/>
            <person name="Mattison C."/>
            <person name="Monteros M."/>
            <person name="Pisani C."/>
            <person name="Plott C."/>
            <person name="Rajasekar S."/>
            <person name="Rhein H.S."/>
            <person name="Rohla C."/>
            <person name="Song M."/>
            <person name="Hilaire R.S."/>
            <person name="Shu S."/>
            <person name="Wells L."/>
            <person name="Wang X."/>
            <person name="Webber J."/>
            <person name="Heerema R.J."/>
            <person name="Klein P."/>
            <person name="Conner P."/>
            <person name="Grauke L."/>
            <person name="Grimwood J."/>
            <person name="Schmutz J."/>
            <person name="Randall J.J."/>
        </authorList>
    </citation>
    <scope>NUCLEOTIDE SEQUENCE</scope>
    <source>
        <tissue evidence="9">Leaf</tissue>
    </source>
</reference>
<comment type="caution">
    <text evidence="6">Lacks conserved residue(s) required for the propagation of feature annotation.</text>
</comment>
<dbReference type="GO" id="GO:0016020">
    <property type="term" value="C:membrane"/>
    <property type="evidence" value="ECO:0007669"/>
    <property type="project" value="UniProtKB-SubCell"/>
</dbReference>
<evidence type="ECO:0000256" key="1">
    <source>
        <dbReference type="ARBA" id="ARBA00004141"/>
    </source>
</evidence>
<feature type="transmembrane region" description="Helical" evidence="6">
    <location>
        <begin position="307"/>
        <end position="325"/>
    </location>
</feature>
<evidence type="ECO:0000313" key="8">
    <source>
        <dbReference type="EMBL" id="KAG6630256.1"/>
    </source>
</evidence>
<dbReference type="Proteomes" id="UP000811609">
    <property type="component" value="Chromosome 13"/>
</dbReference>
<feature type="region of interest" description="Disordered" evidence="7">
    <location>
        <begin position="144"/>
        <end position="209"/>
    </location>
</feature>
<dbReference type="OrthoDB" id="2126698at2759"/>
<sequence length="610" mass="65912">MAEQDICLRSAERTYWKRIPIFVFFRDARLVFKLDTLGWEILGIALPAALAVAADPIASLIDTAFIGHIGPVELAAAGVSIALFNQASRITIFPLVSITTSFVAEEDTVARIGVKEADKGSGEHGETKECTPEVDNMLEDMEKGEAEKKGHRQNLEKSSVENSEMKEFMPEDLKLDLEKGSTKQNVDKAESSTSAQESPNKELMQPSSTLADHRVDKAAATKSENDFDTTVDSKSDIGFSSKKKTKTKTEKRHIASASTALLFGAVLGVFQAVVLVFGAKPLLHVMGLKSSSPMLAPALKYLKLRSLGAPAVLLSLAMQGIFRGFKDTKTPLYVIVVGYTTNIILDPILIFVLRMGISGAAIAHVLSQYLILSILLCMLMRKVYLLPPSLKQLQLGKFLKNGGLLLARVVAVTFCVTLAASLAARLGPMPMAAFQTCLQVWLTSSLLSDGLAVAGQAILACAFAEKDYKKATATANRVLQMSFILGVGLALVVGIGLYFGAGIFSRDVNVLHLIKIGLPFVAATQPLNSLAFVFDGVNFGASDFAYSAYSLVLVAAASITTLFTLYKSSGFLGIWIALTIYMFLRTFVGIWRMGTGTGPWGFLRSRSFWS</sequence>
<feature type="transmembrane region" description="Helical" evidence="6">
    <location>
        <begin position="365"/>
        <end position="384"/>
    </location>
</feature>
<keyword evidence="3 6" id="KW-0812">Transmembrane</keyword>
<dbReference type="GO" id="GO:0015137">
    <property type="term" value="F:citrate transmembrane transporter activity"/>
    <property type="evidence" value="ECO:0007669"/>
    <property type="project" value="TreeGrafter"/>
</dbReference>
<feature type="transmembrane region" description="Helical" evidence="6">
    <location>
        <begin position="332"/>
        <end position="353"/>
    </location>
</feature>
<feature type="transmembrane region" description="Helical" evidence="6">
    <location>
        <begin position="405"/>
        <end position="426"/>
    </location>
</feature>
<dbReference type="PANTHER" id="PTHR42893:SF11">
    <property type="entry name" value="PROTEIN DETOXIFICATION 43"/>
    <property type="match status" value="1"/>
</dbReference>